<protein>
    <submittedName>
        <fullName evidence="1">Uncharacterized protein</fullName>
    </submittedName>
</protein>
<dbReference type="EMBL" id="ML736823">
    <property type="protein sequence ID" value="KAE8399959.1"/>
    <property type="molecule type" value="Genomic_DNA"/>
</dbReference>
<accession>A0A5N6HTK2</accession>
<accession>A0A5N7D153</accession>
<dbReference type="Proteomes" id="UP000325579">
    <property type="component" value="Unassembled WGS sequence"/>
</dbReference>
<gene>
    <name evidence="1" type="ORF">BDV37DRAFT_258874</name>
</gene>
<dbReference type="AlphaFoldDB" id="A0A5N6HTK2"/>
<reference evidence="1 2" key="1">
    <citation type="submission" date="2019-04" db="EMBL/GenBank/DDBJ databases">
        <authorList>
            <consortium name="DOE Joint Genome Institute"/>
            <person name="Mondo S."/>
            <person name="Kjaerbolling I."/>
            <person name="Vesth T."/>
            <person name="Frisvad J.C."/>
            <person name="Nybo J.L."/>
            <person name="Theobald S."/>
            <person name="Kildgaard S."/>
            <person name="Isbrandt T."/>
            <person name="Kuo A."/>
            <person name="Sato A."/>
            <person name="Lyhne E.K."/>
            <person name="Kogle M.E."/>
            <person name="Wiebenga A."/>
            <person name="Kun R.S."/>
            <person name="Lubbers R.J."/>
            <person name="Makela M.R."/>
            <person name="Barry K."/>
            <person name="Chovatia M."/>
            <person name="Clum A."/>
            <person name="Daum C."/>
            <person name="Haridas S."/>
            <person name="He G."/>
            <person name="LaButti K."/>
            <person name="Lipzen A."/>
            <person name="Riley R."/>
            <person name="Salamov A."/>
            <person name="Simmons B.A."/>
            <person name="Magnuson J.K."/>
            <person name="Henrissat B."/>
            <person name="Mortensen U.H."/>
            <person name="Larsen T.O."/>
            <person name="Devries R.P."/>
            <person name="Grigoriev I.V."/>
            <person name="Machida M."/>
            <person name="Baker S.E."/>
            <person name="Andersen M.R."/>
            <person name="Cantor M.N."/>
            <person name="Hua S.X."/>
        </authorList>
    </citation>
    <scope>NUCLEOTIDE SEQUENCE [LARGE SCALE GENOMIC DNA]</scope>
    <source>
        <strain evidence="1 2">CBS 119388</strain>
    </source>
</reference>
<name>A0A5N6HTK2_9EURO</name>
<proteinExistence type="predicted"/>
<sequence>MDKKEGEAKFLFSCLPLKRHGERERGRVVREPREQQRGMIGRKREWIGCAVGPNVESRRTADWRKRQWLQPWR</sequence>
<organism evidence="1 2">
    <name type="scientific">Aspergillus pseudonomiae</name>
    <dbReference type="NCBI Taxonomy" id="1506151"/>
    <lineage>
        <taxon>Eukaryota</taxon>
        <taxon>Fungi</taxon>
        <taxon>Dikarya</taxon>
        <taxon>Ascomycota</taxon>
        <taxon>Pezizomycotina</taxon>
        <taxon>Eurotiomycetes</taxon>
        <taxon>Eurotiomycetidae</taxon>
        <taxon>Eurotiales</taxon>
        <taxon>Aspergillaceae</taxon>
        <taxon>Aspergillus</taxon>
        <taxon>Aspergillus subgen. Circumdati</taxon>
    </lineage>
</organism>
<evidence type="ECO:0000313" key="2">
    <source>
        <dbReference type="Proteomes" id="UP000325579"/>
    </source>
</evidence>
<dbReference type="GeneID" id="43667777"/>
<dbReference type="RefSeq" id="XP_031937278.1">
    <property type="nucleotide sequence ID" value="XM_032083086.1"/>
</dbReference>
<keyword evidence="2" id="KW-1185">Reference proteome</keyword>
<evidence type="ECO:0000313" key="1">
    <source>
        <dbReference type="EMBL" id="KAE8399959.1"/>
    </source>
</evidence>